<feature type="region of interest" description="Disordered" evidence="1">
    <location>
        <begin position="19"/>
        <end position="48"/>
    </location>
</feature>
<evidence type="ECO:0000313" key="2">
    <source>
        <dbReference type="EMBL" id="CAK1599207.1"/>
    </source>
</evidence>
<dbReference type="PANTHER" id="PTHR47272:SF1">
    <property type="entry name" value="PIGGYBAC TRANSPOSABLE ELEMENT-DERIVED PROTEIN 3-LIKE"/>
    <property type="match status" value="1"/>
</dbReference>
<accession>A0AAV1LYN3</accession>
<reference evidence="2 3" key="1">
    <citation type="submission" date="2023-11" db="EMBL/GenBank/DDBJ databases">
        <authorList>
            <person name="Hedman E."/>
            <person name="Englund M."/>
            <person name="Stromberg M."/>
            <person name="Nyberg Akerstrom W."/>
            <person name="Nylinder S."/>
            <person name="Jareborg N."/>
            <person name="Kallberg Y."/>
            <person name="Kronander E."/>
        </authorList>
    </citation>
    <scope>NUCLEOTIDE SEQUENCE [LARGE SCALE GENOMIC DNA]</scope>
</reference>
<name>A0AAV1LYN3_9NEOP</name>
<keyword evidence="3" id="KW-1185">Reference proteome</keyword>
<dbReference type="PANTHER" id="PTHR47272">
    <property type="entry name" value="DDE_TNP_1_7 DOMAIN-CONTAINING PROTEIN"/>
    <property type="match status" value="1"/>
</dbReference>
<comment type="caution">
    <text evidence="2">The sequence shown here is derived from an EMBL/GenBank/DDBJ whole genome shotgun (WGS) entry which is preliminary data.</text>
</comment>
<dbReference type="AlphaFoldDB" id="A0AAV1LYN3"/>
<protein>
    <submittedName>
        <fullName evidence="2">Uncharacterized protein</fullName>
    </submittedName>
</protein>
<evidence type="ECO:0000256" key="1">
    <source>
        <dbReference type="SAM" id="MobiDB-lite"/>
    </source>
</evidence>
<sequence length="118" mass="13730">MDLFDFRMQVADGLTSTLIRGRRTPSDDADQAENLEPNTPKFRRSNQLSQAKRYEGYDHLPSFEAIDDHRTCRMNGCRSRSNLDVKKCDVYLCLSRKQNCFAAYHKKIIAIYTSFKAR</sequence>
<dbReference type="Proteomes" id="UP001314205">
    <property type="component" value="Unassembled WGS sequence"/>
</dbReference>
<evidence type="ECO:0000313" key="3">
    <source>
        <dbReference type="Proteomes" id="UP001314205"/>
    </source>
</evidence>
<gene>
    <name evidence="2" type="ORF">PARMNEM_LOCUS18108</name>
</gene>
<proteinExistence type="predicted"/>
<organism evidence="2 3">
    <name type="scientific">Parnassius mnemosyne</name>
    <name type="common">clouded apollo</name>
    <dbReference type="NCBI Taxonomy" id="213953"/>
    <lineage>
        <taxon>Eukaryota</taxon>
        <taxon>Metazoa</taxon>
        <taxon>Ecdysozoa</taxon>
        <taxon>Arthropoda</taxon>
        <taxon>Hexapoda</taxon>
        <taxon>Insecta</taxon>
        <taxon>Pterygota</taxon>
        <taxon>Neoptera</taxon>
        <taxon>Endopterygota</taxon>
        <taxon>Lepidoptera</taxon>
        <taxon>Glossata</taxon>
        <taxon>Ditrysia</taxon>
        <taxon>Papilionoidea</taxon>
        <taxon>Papilionidae</taxon>
        <taxon>Parnassiinae</taxon>
        <taxon>Parnassini</taxon>
        <taxon>Parnassius</taxon>
        <taxon>Driopa</taxon>
    </lineage>
</organism>
<dbReference type="EMBL" id="CAVLGL010000107">
    <property type="protein sequence ID" value="CAK1599207.1"/>
    <property type="molecule type" value="Genomic_DNA"/>
</dbReference>